<sequence length="89" mass="10634">MALSCSLIFMAETYEKARNQIQTRIRAIYYQSAFFRRHLQLTDSWCPILQSFYTAQIIWIRHFVAIAYRTVDSYIKFTCSHKEVRSTAQ</sequence>
<organism evidence="1 2">
    <name type="scientific">Strigamia maritima</name>
    <name type="common">European centipede</name>
    <name type="synonym">Geophilus maritimus</name>
    <dbReference type="NCBI Taxonomy" id="126957"/>
    <lineage>
        <taxon>Eukaryota</taxon>
        <taxon>Metazoa</taxon>
        <taxon>Ecdysozoa</taxon>
        <taxon>Arthropoda</taxon>
        <taxon>Myriapoda</taxon>
        <taxon>Chilopoda</taxon>
        <taxon>Pleurostigmophora</taxon>
        <taxon>Geophilomorpha</taxon>
        <taxon>Linotaeniidae</taxon>
        <taxon>Strigamia</taxon>
    </lineage>
</organism>
<accession>T1JP72</accession>
<dbReference type="Proteomes" id="UP000014500">
    <property type="component" value="Unassembled WGS sequence"/>
</dbReference>
<reference evidence="2" key="1">
    <citation type="submission" date="2011-05" db="EMBL/GenBank/DDBJ databases">
        <authorList>
            <person name="Richards S.R."/>
            <person name="Qu J."/>
            <person name="Jiang H."/>
            <person name="Jhangiani S.N."/>
            <person name="Agravi P."/>
            <person name="Goodspeed R."/>
            <person name="Gross S."/>
            <person name="Mandapat C."/>
            <person name="Jackson L."/>
            <person name="Mathew T."/>
            <person name="Pu L."/>
            <person name="Thornton R."/>
            <person name="Saada N."/>
            <person name="Wilczek-Boney K.B."/>
            <person name="Lee S."/>
            <person name="Kovar C."/>
            <person name="Wu Y."/>
            <person name="Scherer S.E."/>
            <person name="Worley K.C."/>
            <person name="Muzny D.M."/>
            <person name="Gibbs R."/>
        </authorList>
    </citation>
    <scope>NUCLEOTIDE SEQUENCE</scope>
    <source>
        <strain evidence="2">Brora</strain>
    </source>
</reference>
<dbReference type="EnsemblMetazoa" id="SMAR015648-RA">
    <property type="protein sequence ID" value="SMAR015648-PA"/>
    <property type="gene ID" value="SMAR015648"/>
</dbReference>
<dbReference type="HOGENOM" id="CLU_2461201_0_0_1"/>
<name>T1JP72_STRMM</name>
<reference evidence="1" key="2">
    <citation type="submission" date="2015-02" db="UniProtKB">
        <authorList>
            <consortium name="EnsemblMetazoa"/>
        </authorList>
    </citation>
    <scope>IDENTIFICATION</scope>
</reference>
<proteinExistence type="predicted"/>
<dbReference type="EMBL" id="JH430694">
    <property type="status" value="NOT_ANNOTATED_CDS"/>
    <property type="molecule type" value="Genomic_DNA"/>
</dbReference>
<keyword evidence="2" id="KW-1185">Reference proteome</keyword>
<evidence type="ECO:0000313" key="2">
    <source>
        <dbReference type="Proteomes" id="UP000014500"/>
    </source>
</evidence>
<evidence type="ECO:0000313" key="1">
    <source>
        <dbReference type="EnsemblMetazoa" id="SMAR015648-PA"/>
    </source>
</evidence>
<dbReference type="AlphaFoldDB" id="T1JP72"/>
<protein>
    <submittedName>
        <fullName evidence="1">Uncharacterized protein</fullName>
    </submittedName>
</protein>